<feature type="region of interest" description="Disordered" evidence="1">
    <location>
        <begin position="381"/>
        <end position="451"/>
    </location>
</feature>
<dbReference type="InParanoid" id="A2FND7"/>
<dbReference type="Proteomes" id="UP000001542">
    <property type="component" value="Unassembled WGS sequence"/>
</dbReference>
<dbReference type="VEuPathDB" id="TrichDB:TVAG_382180"/>
<feature type="compositionally biased region" description="Low complexity" evidence="1">
    <location>
        <begin position="1"/>
        <end position="12"/>
    </location>
</feature>
<accession>A2FND7</accession>
<feature type="region of interest" description="Disordered" evidence="1">
    <location>
        <begin position="1"/>
        <end position="24"/>
    </location>
</feature>
<evidence type="ECO:0000313" key="3">
    <source>
        <dbReference type="Proteomes" id="UP000001542"/>
    </source>
</evidence>
<gene>
    <name evidence="2" type="ORF">TVAG_382180</name>
</gene>
<dbReference type="KEGG" id="tva:4751293"/>
<reference evidence="2" key="2">
    <citation type="journal article" date="2007" name="Science">
        <title>Draft genome sequence of the sexually transmitted pathogen Trichomonas vaginalis.</title>
        <authorList>
            <person name="Carlton J.M."/>
            <person name="Hirt R.P."/>
            <person name="Silva J.C."/>
            <person name="Delcher A.L."/>
            <person name="Schatz M."/>
            <person name="Zhao Q."/>
            <person name="Wortman J.R."/>
            <person name="Bidwell S.L."/>
            <person name="Alsmark U.C.M."/>
            <person name="Besteiro S."/>
            <person name="Sicheritz-Ponten T."/>
            <person name="Noel C.J."/>
            <person name="Dacks J.B."/>
            <person name="Foster P.G."/>
            <person name="Simillion C."/>
            <person name="Van de Peer Y."/>
            <person name="Miranda-Saavedra D."/>
            <person name="Barton G.J."/>
            <person name="Westrop G.D."/>
            <person name="Mueller S."/>
            <person name="Dessi D."/>
            <person name="Fiori P.L."/>
            <person name="Ren Q."/>
            <person name="Paulsen I."/>
            <person name="Zhang H."/>
            <person name="Bastida-Corcuera F.D."/>
            <person name="Simoes-Barbosa A."/>
            <person name="Brown M.T."/>
            <person name="Hayes R.D."/>
            <person name="Mukherjee M."/>
            <person name="Okumura C.Y."/>
            <person name="Schneider R."/>
            <person name="Smith A.J."/>
            <person name="Vanacova S."/>
            <person name="Villalvazo M."/>
            <person name="Haas B.J."/>
            <person name="Pertea M."/>
            <person name="Feldblyum T.V."/>
            <person name="Utterback T.R."/>
            <person name="Shu C.L."/>
            <person name="Osoegawa K."/>
            <person name="de Jong P.J."/>
            <person name="Hrdy I."/>
            <person name="Horvathova L."/>
            <person name="Zubacova Z."/>
            <person name="Dolezal P."/>
            <person name="Malik S.B."/>
            <person name="Logsdon J.M. Jr."/>
            <person name="Henze K."/>
            <person name="Gupta A."/>
            <person name="Wang C.C."/>
            <person name="Dunne R.L."/>
            <person name="Upcroft J.A."/>
            <person name="Upcroft P."/>
            <person name="White O."/>
            <person name="Salzberg S.L."/>
            <person name="Tang P."/>
            <person name="Chiu C.-H."/>
            <person name="Lee Y.-S."/>
            <person name="Embley T.M."/>
            <person name="Coombs G.H."/>
            <person name="Mottram J.C."/>
            <person name="Tachezy J."/>
            <person name="Fraser-Liggett C.M."/>
            <person name="Johnson P.J."/>
        </authorList>
    </citation>
    <scope>NUCLEOTIDE SEQUENCE [LARGE SCALE GENOMIC DNA]</scope>
    <source>
        <strain evidence="2">G3</strain>
    </source>
</reference>
<name>A2FND7_TRIV3</name>
<proteinExistence type="predicted"/>
<sequence length="492" mass="55688">MSDYSEYSEYSDAPNDTFDYIASNRRTEMTSAKSKTDNGPADPYIYIISQEESKNGKEVSSFQYKMKRSSKKSPESFTIKNLPKLAELKKGQLYTVAIRYDGNYLTCVAHSLIPTKATITITRETEGGSIVLDKMTNQNGEINHLNFINNKIDSFYPIPKAGVVLRILMPGTEQSAFESIESLLVEGFPEMIKVNVSKPEINYTNSIVFQQVISVPRRLPPTYPYYYFEEGKVTEIDGSNRYITKAFPETAKNSPSILICQVNKSFQVDILTSLAFTGAEHIILDCVNKRLQPRTIDTFRFENWNIKRTNPKNSTSFTGEQVLPGMVFVKLVKKNVDGIIQIIDTLYPGPDVQDVKVRLAFLRPAGNYDLINTLPVPDTKILPEYSPKKSRSLKSPRKHKSHMEVKKKPAKKEKRSKSPRKSNSQPKPKPVVEEYYYYSDEDEPAPSPNLKIYVDENGNIIDNSGAPKKDKTISDILRKIKKSGATPKILSK</sequence>
<feature type="compositionally biased region" description="Basic residues" evidence="1">
    <location>
        <begin position="408"/>
        <end position="420"/>
    </location>
</feature>
<reference evidence="2" key="1">
    <citation type="submission" date="2006-10" db="EMBL/GenBank/DDBJ databases">
        <authorList>
            <person name="Amadeo P."/>
            <person name="Zhao Q."/>
            <person name="Wortman J."/>
            <person name="Fraser-Liggett C."/>
            <person name="Carlton J."/>
        </authorList>
    </citation>
    <scope>NUCLEOTIDE SEQUENCE</scope>
    <source>
        <strain evidence="2">G3</strain>
    </source>
</reference>
<evidence type="ECO:0000256" key="1">
    <source>
        <dbReference type="SAM" id="MobiDB-lite"/>
    </source>
</evidence>
<dbReference type="AlphaFoldDB" id="A2FND7"/>
<dbReference type="RefSeq" id="XP_001306503.1">
    <property type="nucleotide sequence ID" value="XM_001306502.1"/>
</dbReference>
<evidence type="ECO:0000313" key="2">
    <source>
        <dbReference type="EMBL" id="EAX93573.1"/>
    </source>
</evidence>
<organism evidence="2 3">
    <name type="scientific">Trichomonas vaginalis (strain ATCC PRA-98 / G3)</name>
    <dbReference type="NCBI Taxonomy" id="412133"/>
    <lineage>
        <taxon>Eukaryota</taxon>
        <taxon>Metamonada</taxon>
        <taxon>Parabasalia</taxon>
        <taxon>Trichomonadida</taxon>
        <taxon>Trichomonadidae</taxon>
        <taxon>Trichomonas</taxon>
    </lineage>
</organism>
<protein>
    <submittedName>
        <fullName evidence="2">Uncharacterized protein</fullName>
    </submittedName>
</protein>
<dbReference type="EMBL" id="DS113904">
    <property type="protein sequence ID" value="EAX93573.1"/>
    <property type="molecule type" value="Genomic_DNA"/>
</dbReference>
<dbReference type="VEuPathDB" id="TrichDB:TVAGG3_0035340"/>
<keyword evidence="3" id="KW-1185">Reference proteome</keyword>
<feature type="compositionally biased region" description="Basic residues" evidence="1">
    <location>
        <begin position="388"/>
        <end position="401"/>
    </location>
</feature>